<accession>A0A836CB85</accession>
<organism evidence="2 3">
    <name type="scientific">Tribonema minus</name>
    <dbReference type="NCBI Taxonomy" id="303371"/>
    <lineage>
        <taxon>Eukaryota</taxon>
        <taxon>Sar</taxon>
        <taxon>Stramenopiles</taxon>
        <taxon>Ochrophyta</taxon>
        <taxon>PX clade</taxon>
        <taxon>Xanthophyceae</taxon>
        <taxon>Tribonematales</taxon>
        <taxon>Tribonemataceae</taxon>
        <taxon>Tribonema</taxon>
    </lineage>
</organism>
<evidence type="ECO:0000313" key="3">
    <source>
        <dbReference type="Proteomes" id="UP000664859"/>
    </source>
</evidence>
<dbReference type="EMBL" id="JAFCMP010000519">
    <property type="protein sequence ID" value="KAG5177956.1"/>
    <property type="molecule type" value="Genomic_DNA"/>
</dbReference>
<reference evidence="2" key="1">
    <citation type="submission" date="2021-02" db="EMBL/GenBank/DDBJ databases">
        <title>First Annotated Genome of the Yellow-green Alga Tribonema minus.</title>
        <authorList>
            <person name="Mahan K.M."/>
        </authorList>
    </citation>
    <scope>NUCLEOTIDE SEQUENCE</scope>
    <source>
        <strain evidence="2">UTEX B ZZ1240</strain>
    </source>
</reference>
<gene>
    <name evidence="2" type="ORF">JKP88DRAFT_281443</name>
</gene>
<dbReference type="AlphaFoldDB" id="A0A836CB85"/>
<keyword evidence="3" id="KW-1185">Reference proteome</keyword>
<dbReference type="PANTHER" id="PTHR33667">
    <property type="entry name" value="SI:DKEY-57N24.6"/>
    <property type="match status" value="1"/>
</dbReference>
<proteinExistence type="predicted"/>
<comment type="caution">
    <text evidence="2">The sequence shown here is derived from an EMBL/GenBank/DDBJ whole genome shotgun (WGS) entry which is preliminary data.</text>
</comment>
<dbReference type="OrthoDB" id="206070at2759"/>
<evidence type="ECO:0000256" key="1">
    <source>
        <dbReference type="SAM" id="MobiDB-lite"/>
    </source>
</evidence>
<name>A0A836CB85_9STRA</name>
<sequence>MNSSSSSNGAGSGGGGGDTGGDPGGGGNNNSDGSGSAQASQPTPDSSSGGGSGSGGARRIPCKHAAVFLVGESVVQPAALRDWLEGEPLVLELHDRDAAAPPLPDQAASAIAAAAAAATGAAAPDDAAIDRQLQEAHVARAAAARGAYAHGCATVALGALQLAAALHLSADVCASARGAPPSAAEPASAAERLSRAPGRYLEAGCALGVRASLARPLAPYAETRPFTRAAFVFEYGDGALVAALGAALDAVNAAALGGALRASGCSLRAYCLSAAERAAADAGALDVVCGFAVVDAHCRTVVVEGLADGGVAALLARVPRRARNGGAYRVLADPRVRFARRAYTAFNADLKRVRLRAPLPALCEGPDVYSRARVSAQCFAALDALRQLRRAASLRHARDCRLFPDAAALLEVESKYGESISLEDMFGSSSGAPGSGGAAAAAAATAAAATAAAAAAAEQTSQAPAMLQAAQNGSGSGGGTSAAACSSGAPDAAAAAVAASPPNLALNEAPPRRHERVDTGNAAFARSVSARAAPDFLAAQREAVRAAKREHRRARAARRAELDAETVPTQWCYGPQKLNYTELKKAEMRGRLARARGATFTYSTDFVSQTVSLVDETRMRQADEERSRAAWLTPGGFVYPAPRPPCEYNAHPKKPSASRIDMLREPWVENELHGGRGARTAAAATTATCGSGGEGGDDRPEFDCVPTNGAMLMGGLAAPAYARPFDGGALAERRGRLPRGAQVAGAQRDPGFFTSVHIAGANVEAQREAAAAAQRAKEAWLSRVVVDDLAFHVGGFNVRDRVPQIERTADILKGPPLKAALRRVRNAHLPSGRAVPFPNPPISALSLEPYADPLARRKVEVEVEVGVEVGVEDGDEGWRPEFRTHIHRDRLKPRSQTIVAGRRKIVPVALAEKRGPIWSAPAAVPAAAAAAASV</sequence>
<protein>
    <submittedName>
        <fullName evidence="2">Uncharacterized protein</fullName>
    </submittedName>
</protein>
<dbReference type="PANTHER" id="PTHR33667:SF7">
    <property type="entry name" value="RIKEN CDNA 1810020O05 GENE"/>
    <property type="match status" value="1"/>
</dbReference>
<feature type="compositionally biased region" description="Gly residues" evidence="1">
    <location>
        <begin position="10"/>
        <end position="28"/>
    </location>
</feature>
<dbReference type="Proteomes" id="UP000664859">
    <property type="component" value="Unassembled WGS sequence"/>
</dbReference>
<feature type="region of interest" description="Disordered" evidence="1">
    <location>
        <begin position="1"/>
        <end position="57"/>
    </location>
</feature>
<evidence type="ECO:0000313" key="2">
    <source>
        <dbReference type="EMBL" id="KAG5177956.1"/>
    </source>
</evidence>